<comment type="subcellular location">
    <subcellularLocation>
        <location evidence="1">Membrane</location>
        <topology evidence="1">Multi-pass membrane protein</topology>
    </subcellularLocation>
</comment>
<dbReference type="SUPFAM" id="SSF161111">
    <property type="entry name" value="Cation efflux protein transmembrane domain-like"/>
    <property type="match status" value="1"/>
</dbReference>
<evidence type="ECO:0000256" key="3">
    <source>
        <dbReference type="ARBA" id="ARBA00022448"/>
    </source>
</evidence>
<dbReference type="InterPro" id="IPR058533">
    <property type="entry name" value="Cation_efflux_TM"/>
</dbReference>
<feature type="domain" description="Cation efflux protein cytoplasmic" evidence="11">
    <location>
        <begin position="282"/>
        <end position="356"/>
    </location>
</feature>
<feature type="transmembrane region" description="Helical" evidence="9">
    <location>
        <begin position="222"/>
        <end position="242"/>
    </location>
</feature>
<feature type="transmembrane region" description="Helical" evidence="9">
    <location>
        <begin position="248"/>
        <end position="270"/>
    </location>
</feature>
<dbReference type="Gene3D" id="1.20.1510.10">
    <property type="entry name" value="Cation efflux protein transmembrane domain"/>
    <property type="match status" value="1"/>
</dbReference>
<dbReference type="Pfam" id="PF16916">
    <property type="entry name" value="ZT_dimer"/>
    <property type="match status" value="1"/>
</dbReference>
<dbReference type="GO" id="GO:0005385">
    <property type="term" value="F:zinc ion transmembrane transporter activity"/>
    <property type="evidence" value="ECO:0007669"/>
    <property type="project" value="TreeGrafter"/>
</dbReference>
<dbReference type="PANTHER" id="PTHR45820:SF5">
    <property type="entry name" value="DIFFUSION FACILITATOR FAMILY METAL ION TRANSPORTER, PUTATIVE-RELATED"/>
    <property type="match status" value="1"/>
</dbReference>
<keyword evidence="6 9" id="KW-1133">Transmembrane helix</keyword>
<dbReference type="InterPro" id="IPR036837">
    <property type="entry name" value="Cation_efflux_CTD_sf"/>
</dbReference>
<dbReference type="InterPro" id="IPR002524">
    <property type="entry name" value="Cation_efflux"/>
</dbReference>
<organism evidence="12 13">
    <name type="scientific">Amylocarpus encephaloides</name>
    <dbReference type="NCBI Taxonomy" id="45428"/>
    <lineage>
        <taxon>Eukaryota</taxon>
        <taxon>Fungi</taxon>
        <taxon>Dikarya</taxon>
        <taxon>Ascomycota</taxon>
        <taxon>Pezizomycotina</taxon>
        <taxon>Leotiomycetes</taxon>
        <taxon>Helotiales</taxon>
        <taxon>Helotiales incertae sedis</taxon>
        <taxon>Amylocarpus</taxon>
    </lineage>
</organism>
<evidence type="ECO:0000256" key="7">
    <source>
        <dbReference type="ARBA" id="ARBA00023136"/>
    </source>
</evidence>
<proteinExistence type="inferred from homology"/>
<keyword evidence="13" id="KW-1185">Reference proteome</keyword>
<feature type="transmembrane region" description="Helical" evidence="9">
    <location>
        <begin position="104"/>
        <end position="126"/>
    </location>
</feature>
<keyword evidence="4 9" id="KW-0812">Transmembrane</keyword>
<comment type="similarity">
    <text evidence="2">Belongs to the cation diffusion facilitator (CDF) transporter (TC 2.A.4) family. SLC30A subfamily.</text>
</comment>
<feature type="transmembrane region" description="Helical" evidence="9">
    <location>
        <begin position="138"/>
        <end position="159"/>
    </location>
</feature>
<evidence type="ECO:0000256" key="2">
    <source>
        <dbReference type="ARBA" id="ARBA00008873"/>
    </source>
</evidence>
<name>A0A9P8C5Q6_9HELO</name>
<dbReference type="GO" id="GO:0006882">
    <property type="term" value="P:intracellular zinc ion homeostasis"/>
    <property type="evidence" value="ECO:0007669"/>
    <property type="project" value="TreeGrafter"/>
</dbReference>
<evidence type="ECO:0000256" key="6">
    <source>
        <dbReference type="ARBA" id="ARBA00022989"/>
    </source>
</evidence>
<evidence type="ECO:0000256" key="5">
    <source>
        <dbReference type="ARBA" id="ARBA00022833"/>
    </source>
</evidence>
<feature type="domain" description="Cation efflux protein transmembrane" evidence="10">
    <location>
        <begin position="37"/>
        <end position="276"/>
    </location>
</feature>
<keyword evidence="5" id="KW-0862">Zinc</keyword>
<dbReference type="OrthoDB" id="9944568at2759"/>
<evidence type="ECO:0000313" key="12">
    <source>
        <dbReference type="EMBL" id="KAG9234447.1"/>
    </source>
</evidence>
<dbReference type="GO" id="GO:0016020">
    <property type="term" value="C:membrane"/>
    <property type="evidence" value="ECO:0007669"/>
    <property type="project" value="UniProtKB-SubCell"/>
</dbReference>
<dbReference type="NCBIfam" id="TIGR01297">
    <property type="entry name" value="CDF"/>
    <property type="match status" value="1"/>
</dbReference>
<evidence type="ECO:0000259" key="11">
    <source>
        <dbReference type="Pfam" id="PF16916"/>
    </source>
</evidence>
<dbReference type="Proteomes" id="UP000824998">
    <property type="component" value="Unassembled WGS sequence"/>
</dbReference>
<dbReference type="PANTHER" id="PTHR45820">
    <property type="entry name" value="FI23527P1"/>
    <property type="match status" value="1"/>
</dbReference>
<evidence type="ECO:0000259" key="10">
    <source>
        <dbReference type="Pfam" id="PF01545"/>
    </source>
</evidence>
<keyword evidence="3" id="KW-0813">Transport</keyword>
<accession>A0A9P8C5Q6</accession>
<evidence type="ECO:0000313" key="13">
    <source>
        <dbReference type="Proteomes" id="UP000824998"/>
    </source>
</evidence>
<evidence type="ECO:0000256" key="1">
    <source>
        <dbReference type="ARBA" id="ARBA00004141"/>
    </source>
</evidence>
<keyword evidence="7 9" id="KW-0472">Membrane</keyword>
<sequence>MFSFHFFSKFWTPFSWLFERRLTITMHFNMSEGAKLTAVLSISTVFFVSELAVGFHTHSLALVADAFHYLNDLVSYVVALAAIKVEKCPTFPQEYTYGWQRAKLLGAFFNGVFLLALGFSVFLQSLERCINLQRVEKPILILIIGAVGLVLNVGSIVILGDISRPCGHNHTHKNEALDGHSLSTLVPVQAQLTGNLHDSHHHSSFKIKVTSDSAMISILKHVIADAINNIGVMVAALIIWQAKYDGRYYADPCIGIGISIMIVCLSLGIIKDTYPTFLQRAPEGIDISKVKEDLESINGVISIHQLHVWRLSQHLNVATIHITTGAATLSEFAKEAKIIQECLHAYGIHSSTLQPESGQSSTPEPNQRSVLARVRTGQEIEKSARRVNCGGSCEDLKRRSDDPIGASMHEGIAQDSISLA</sequence>
<dbReference type="AlphaFoldDB" id="A0A9P8C5Q6"/>
<feature type="transmembrane region" description="Helical" evidence="9">
    <location>
        <begin position="66"/>
        <end position="83"/>
    </location>
</feature>
<gene>
    <name evidence="12" type="ORF">BJ875DRAFT_12216</name>
</gene>
<dbReference type="InterPro" id="IPR027469">
    <property type="entry name" value="Cation_efflux_TMD_sf"/>
</dbReference>
<evidence type="ECO:0000256" key="9">
    <source>
        <dbReference type="SAM" id="Phobius"/>
    </source>
</evidence>
<evidence type="ECO:0000256" key="4">
    <source>
        <dbReference type="ARBA" id="ARBA00022692"/>
    </source>
</evidence>
<dbReference type="Pfam" id="PF01545">
    <property type="entry name" value="Cation_efflux"/>
    <property type="match status" value="1"/>
</dbReference>
<evidence type="ECO:0000256" key="8">
    <source>
        <dbReference type="SAM" id="MobiDB-lite"/>
    </source>
</evidence>
<comment type="caution">
    <text evidence="12">The sequence shown here is derived from an EMBL/GenBank/DDBJ whole genome shotgun (WGS) entry which is preliminary data.</text>
</comment>
<dbReference type="InterPro" id="IPR027470">
    <property type="entry name" value="Cation_efflux_CTD"/>
</dbReference>
<feature type="region of interest" description="Disordered" evidence="8">
    <location>
        <begin position="391"/>
        <end position="420"/>
    </location>
</feature>
<dbReference type="SUPFAM" id="SSF160240">
    <property type="entry name" value="Cation efflux protein cytoplasmic domain-like"/>
    <property type="match status" value="1"/>
</dbReference>
<protein>
    <submittedName>
        <fullName evidence="12">Cation diffusion facilitator family metal ion transporter</fullName>
    </submittedName>
</protein>
<dbReference type="EMBL" id="MU251463">
    <property type="protein sequence ID" value="KAG9234447.1"/>
    <property type="molecule type" value="Genomic_DNA"/>
</dbReference>
<reference evidence="12" key="1">
    <citation type="journal article" date="2021" name="IMA Fungus">
        <title>Genomic characterization of three marine fungi, including Emericellopsis atlantica sp. nov. with signatures of a generalist lifestyle and marine biomass degradation.</title>
        <authorList>
            <person name="Hagestad O.C."/>
            <person name="Hou L."/>
            <person name="Andersen J.H."/>
            <person name="Hansen E.H."/>
            <person name="Altermark B."/>
            <person name="Li C."/>
            <person name="Kuhnert E."/>
            <person name="Cox R.J."/>
            <person name="Crous P.W."/>
            <person name="Spatafora J.W."/>
            <person name="Lail K."/>
            <person name="Amirebrahimi M."/>
            <person name="Lipzen A."/>
            <person name="Pangilinan J."/>
            <person name="Andreopoulos W."/>
            <person name="Hayes R.D."/>
            <person name="Ng V."/>
            <person name="Grigoriev I.V."/>
            <person name="Jackson S.A."/>
            <person name="Sutton T.D.S."/>
            <person name="Dobson A.D.W."/>
            <person name="Rama T."/>
        </authorList>
    </citation>
    <scope>NUCLEOTIDE SEQUENCE</scope>
    <source>
        <strain evidence="12">TRa018bII</strain>
    </source>
</reference>